<dbReference type="PROSITE" id="PS50109">
    <property type="entry name" value="HIS_KIN"/>
    <property type="match status" value="1"/>
</dbReference>
<evidence type="ECO:0000259" key="8">
    <source>
        <dbReference type="PROSITE" id="PS50109"/>
    </source>
</evidence>
<sequence>MELETEELVVLISTFIIVLITIALLVLFSVFKKNKDFLLKQREEEKKRFEREIAETQIEIREETLRNISWELHDNIGQLLTLAKIQLQNPSPESIKDVSNTITKGLTEVRALSKLINPEAIKNINLREAIQLEIDRFNRLQFIDSKLEIKGLEFDIEKKSSIIIFRILQEFFSNTIKHSKASKLSVSLNFKLDSLHILAKDNGVGFSKEIVSKGIGLENIKNRAKLIGAEAVFESEIDKGTSLSIIYKL</sequence>
<organism evidence="9 10">
    <name type="scientific">Polaribacter marinaquae</name>
    <dbReference type="NCBI Taxonomy" id="1642819"/>
    <lineage>
        <taxon>Bacteria</taxon>
        <taxon>Pseudomonadati</taxon>
        <taxon>Bacteroidota</taxon>
        <taxon>Flavobacteriia</taxon>
        <taxon>Flavobacteriales</taxon>
        <taxon>Flavobacteriaceae</taxon>
    </lineage>
</organism>
<dbReference type="InterPro" id="IPR036890">
    <property type="entry name" value="HATPase_C_sf"/>
</dbReference>
<dbReference type="CDD" id="cd16917">
    <property type="entry name" value="HATPase_UhpB-NarQ-NarX-like"/>
    <property type="match status" value="1"/>
</dbReference>
<keyword evidence="7" id="KW-1133">Transmembrane helix</keyword>
<evidence type="ECO:0000256" key="7">
    <source>
        <dbReference type="SAM" id="Phobius"/>
    </source>
</evidence>
<proteinExistence type="predicted"/>
<feature type="transmembrane region" description="Helical" evidence="7">
    <location>
        <begin position="12"/>
        <end position="31"/>
    </location>
</feature>
<protein>
    <recommendedName>
        <fullName evidence="2">histidine kinase</fullName>
        <ecNumber evidence="2">2.7.13.3</ecNumber>
    </recommendedName>
</protein>
<dbReference type="InterPro" id="IPR003594">
    <property type="entry name" value="HATPase_dom"/>
</dbReference>
<keyword evidence="4" id="KW-0418">Kinase</keyword>
<evidence type="ECO:0000256" key="6">
    <source>
        <dbReference type="SAM" id="Coils"/>
    </source>
</evidence>
<keyword evidence="9" id="KW-0067">ATP-binding</keyword>
<dbReference type="Pfam" id="PF02518">
    <property type="entry name" value="HATPase_c"/>
    <property type="match status" value="1"/>
</dbReference>
<keyword evidence="7" id="KW-0812">Transmembrane</keyword>
<dbReference type="GO" id="GO:0005524">
    <property type="term" value="F:ATP binding"/>
    <property type="evidence" value="ECO:0007669"/>
    <property type="project" value="UniProtKB-KW"/>
</dbReference>
<dbReference type="RefSeq" id="WP_340932249.1">
    <property type="nucleotide sequence ID" value="NZ_CP150496.1"/>
</dbReference>
<dbReference type="PANTHER" id="PTHR24421">
    <property type="entry name" value="NITRATE/NITRITE SENSOR PROTEIN NARX-RELATED"/>
    <property type="match status" value="1"/>
</dbReference>
<evidence type="ECO:0000313" key="9">
    <source>
        <dbReference type="EMBL" id="WYW54997.1"/>
    </source>
</evidence>
<dbReference type="SUPFAM" id="SSF55874">
    <property type="entry name" value="ATPase domain of HSP90 chaperone/DNA topoisomerase II/histidine kinase"/>
    <property type="match status" value="1"/>
</dbReference>
<accession>A0ABZ2TUV3</accession>
<feature type="domain" description="Histidine kinase" evidence="8">
    <location>
        <begin position="67"/>
        <end position="249"/>
    </location>
</feature>
<evidence type="ECO:0000256" key="2">
    <source>
        <dbReference type="ARBA" id="ARBA00012438"/>
    </source>
</evidence>
<evidence type="ECO:0000313" key="10">
    <source>
        <dbReference type="Proteomes" id="UP001491088"/>
    </source>
</evidence>
<keyword evidence="7" id="KW-0472">Membrane</keyword>
<dbReference type="PANTHER" id="PTHR24421:SF10">
    <property type="entry name" value="NITRATE_NITRITE SENSOR PROTEIN NARQ"/>
    <property type="match status" value="1"/>
</dbReference>
<keyword evidence="3" id="KW-0808">Transferase</keyword>
<dbReference type="InterPro" id="IPR050482">
    <property type="entry name" value="Sensor_HK_TwoCompSys"/>
</dbReference>
<keyword evidence="5" id="KW-0902">Two-component regulatory system</keyword>
<gene>
    <name evidence="9" type="ORF">WG950_10700</name>
</gene>
<dbReference type="Gene3D" id="3.30.565.10">
    <property type="entry name" value="Histidine kinase-like ATPase, C-terminal domain"/>
    <property type="match status" value="1"/>
</dbReference>
<comment type="catalytic activity">
    <reaction evidence="1">
        <text>ATP + protein L-histidine = ADP + protein N-phospho-L-histidine.</text>
        <dbReference type="EC" id="2.7.13.3"/>
    </reaction>
</comment>
<evidence type="ECO:0000256" key="4">
    <source>
        <dbReference type="ARBA" id="ARBA00022777"/>
    </source>
</evidence>
<dbReference type="InterPro" id="IPR005467">
    <property type="entry name" value="His_kinase_dom"/>
</dbReference>
<keyword evidence="6" id="KW-0175">Coiled coil</keyword>
<evidence type="ECO:0000256" key="3">
    <source>
        <dbReference type="ARBA" id="ARBA00022679"/>
    </source>
</evidence>
<dbReference type="EMBL" id="CP150496">
    <property type="protein sequence ID" value="WYW54997.1"/>
    <property type="molecule type" value="Genomic_DNA"/>
</dbReference>
<name>A0ABZ2TUV3_9FLAO</name>
<feature type="coiled-coil region" evidence="6">
    <location>
        <begin position="39"/>
        <end position="66"/>
    </location>
</feature>
<reference evidence="9 10" key="1">
    <citation type="submission" date="2024-03" db="EMBL/GenBank/DDBJ databases">
        <authorList>
            <person name="Cao K."/>
        </authorList>
    </citation>
    <scope>NUCLEOTIDE SEQUENCE [LARGE SCALE GENOMIC DNA]</scope>
    <source>
        <strain evidence="9 10">MCCC 1K00696</strain>
    </source>
</reference>
<evidence type="ECO:0000256" key="1">
    <source>
        <dbReference type="ARBA" id="ARBA00000085"/>
    </source>
</evidence>
<keyword evidence="9" id="KW-0547">Nucleotide-binding</keyword>
<dbReference type="EC" id="2.7.13.3" evidence="2"/>
<dbReference type="Proteomes" id="UP001491088">
    <property type="component" value="Chromosome"/>
</dbReference>
<evidence type="ECO:0000256" key="5">
    <source>
        <dbReference type="ARBA" id="ARBA00023012"/>
    </source>
</evidence>
<keyword evidence="10" id="KW-1185">Reference proteome</keyword>